<evidence type="ECO:0000313" key="2">
    <source>
        <dbReference type="Proteomes" id="UP000001338"/>
    </source>
</evidence>
<dbReference type="RefSeq" id="WP_004495062.1">
    <property type="nucleotide sequence ID" value="NZ_AFLV02000050.1"/>
</dbReference>
<dbReference type="AlphaFoldDB" id="A0A828Z2J3"/>
<dbReference type="GeneID" id="61114560"/>
<dbReference type="Proteomes" id="UP000001338">
    <property type="component" value="Unassembled WGS sequence"/>
</dbReference>
<proteinExistence type="predicted"/>
<comment type="caution">
    <text evidence="1">The sequence shown here is derived from an EMBL/GenBank/DDBJ whole genome shotgun (WGS) entry which is preliminary data.</text>
</comment>
<accession>A0A828Z2J3</accession>
<evidence type="ECO:0000313" key="1">
    <source>
        <dbReference type="EMBL" id="EKR64200.1"/>
    </source>
</evidence>
<organism evidence="1 2">
    <name type="scientific">Leptospira weilii str. 2006001853</name>
    <dbReference type="NCBI Taxonomy" id="1001589"/>
    <lineage>
        <taxon>Bacteria</taxon>
        <taxon>Pseudomonadati</taxon>
        <taxon>Spirochaetota</taxon>
        <taxon>Spirochaetia</taxon>
        <taxon>Leptospirales</taxon>
        <taxon>Leptospiraceae</taxon>
        <taxon>Leptospira</taxon>
    </lineage>
</organism>
<gene>
    <name evidence="1" type="ORF">LEP1GSC036_3746</name>
</gene>
<sequence>MKNSKLIDSKKNAQEFLIGKDRVVHADFPSFITDRINIFISVYQSQN</sequence>
<name>A0A828Z2J3_9LEPT</name>
<dbReference type="EMBL" id="AFLV02000050">
    <property type="protein sequence ID" value="EKR64200.1"/>
    <property type="molecule type" value="Genomic_DNA"/>
</dbReference>
<protein>
    <submittedName>
        <fullName evidence="1">Uncharacterized protein</fullName>
    </submittedName>
</protein>
<reference evidence="1 2" key="1">
    <citation type="submission" date="2012-10" db="EMBL/GenBank/DDBJ databases">
        <authorList>
            <person name="Harkins D.M."/>
            <person name="Durkin A.S."/>
            <person name="Brinkac L.M."/>
            <person name="Haft D.H."/>
            <person name="Selengut J.D."/>
            <person name="Sanka R."/>
            <person name="DePew J."/>
            <person name="Purushe J."/>
            <person name="Whelen A.C."/>
            <person name="Vinetz J.M."/>
            <person name="Sutton G.G."/>
            <person name="Nierman W.C."/>
            <person name="Fouts D.E."/>
        </authorList>
    </citation>
    <scope>NUCLEOTIDE SEQUENCE [LARGE SCALE GENOMIC DNA]</scope>
    <source>
        <strain evidence="1 2">2006001853</strain>
    </source>
</reference>